<sequence length="277" mass="30546">MSADCGREEEARGDEEPWRSPWLRLLISTHLPPLLLLLHRVPRVQTLQGTFWSLLRGAGAKRVGNISKRCYDTDVAGAIASSHELWITQERPKLHLGSNDKDETHMRKLPFEAAYRSVSDDRCLPGQRWHSRGMLIRAVELRADFSQSTSLSSRLYSFHAFSISCKTKTEHTPCLNGNRARAVVLVLLQVSERIAGAMHTSHLSLVPSQLNEEQSTTSSRGLTVRLSEGVCGRRGDKGLKEEGADGGTSHGDGGTDRDRGISTVTRKDEASAKLGPV</sequence>
<feature type="compositionally biased region" description="Basic and acidic residues" evidence="1">
    <location>
        <begin position="253"/>
        <end position="271"/>
    </location>
</feature>
<feature type="region of interest" description="Disordered" evidence="1">
    <location>
        <begin position="232"/>
        <end position="277"/>
    </location>
</feature>
<name>A0A4Z2J9Q4_9TELE</name>
<evidence type="ECO:0000313" key="3">
    <source>
        <dbReference type="Proteomes" id="UP000314294"/>
    </source>
</evidence>
<keyword evidence="3" id="KW-1185">Reference proteome</keyword>
<proteinExistence type="predicted"/>
<dbReference type="EMBL" id="SRLO01000014">
    <property type="protein sequence ID" value="TNN86651.1"/>
    <property type="molecule type" value="Genomic_DNA"/>
</dbReference>
<evidence type="ECO:0000256" key="1">
    <source>
        <dbReference type="SAM" id="MobiDB-lite"/>
    </source>
</evidence>
<protein>
    <submittedName>
        <fullName evidence="2">Uncharacterized protein</fullName>
    </submittedName>
</protein>
<reference evidence="2 3" key="1">
    <citation type="submission" date="2019-03" db="EMBL/GenBank/DDBJ databases">
        <title>First draft genome of Liparis tanakae, snailfish: a comprehensive survey of snailfish specific genes.</title>
        <authorList>
            <person name="Kim W."/>
            <person name="Song I."/>
            <person name="Jeong J.-H."/>
            <person name="Kim D."/>
            <person name="Kim S."/>
            <person name="Ryu S."/>
            <person name="Song J.Y."/>
            <person name="Lee S.K."/>
        </authorList>
    </citation>
    <scope>NUCLEOTIDE SEQUENCE [LARGE SCALE GENOMIC DNA]</scope>
    <source>
        <tissue evidence="2">Muscle</tissue>
    </source>
</reference>
<dbReference type="AlphaFoldDB" id="A0A4Z2J9Q4"/>
<evidence type="ECO:0000313" key="2">
    <source>
        <dbReference type="EMBL" id="TNN86651.1"/>
    </source>
</evidence>
<feature type="compositionally biased region" description="Basic and acidic residues" evidence="1">
    <location>
        <begin position="232"/>
        <end position="243"/>
    </location>
</feature>
<gene>
    <name evidence="2" type="ORF">EYF80_003119</name>
</gene>
<dbReference type="Proteomes" id="UP000314294">
    <property type="component" value="Unassembled WGS sequence"/>
</dbReference>
<comment type="caution">
    <text evidence="2">The sequence shown here is derived from an EMBL/GenBank/DDBJ whole genome shotgun (WGS) entry which is preliminary data.</text>
</comment>
<organism evidence="2 3">
    <name type="scientific">Liparis tanakae</name>
    <name type="common">Tanaka's snailfish</name>
    <dbReference type="NCBI Taxonomy" id="230148"/>
    <lineage>
        <taxon>Eukaryota</taxon>
        <taxon>Metazoa</taxon>
        <taxon>Chordata</taxon>
        <taxon>Craniata</taxon>
        <taxon>Vertebrata</taxon>
        <taxon>Euteleostomi</taxon>
        <taxon>Actinopterygii</taxon>
        <taxon>Neopterygii</taxon>
        <taxon>Teleostei</taxon>
        <taxon>Neoteleostei</taxon>
        <taxon>Acanthomorphata</taxon>
        <taxon>Eupercaria</taxon>
        <taxon>Perciformes</taxon>
        <taxon>Cottioidei</taxon>
        <taxon>Cottales</taxon>
        <taxon>Liparidae</taxon>
        <taxon>Liparis</taxon>
    </lineage>
</organism>
<accession>A0A4Z2J9Q4</accession>